<dbReference type="OrthoDB" id="7277848at2"/>
<organism evidence="5 6">
    <name type="scientific">Polyangium fumosum</name>
    <dbReference type="NCBI Taxonomy" id="889272"/>
    <lineage>
        <taxon>Bacteria</taxon>
        <taxon>Pseudomonadati</taxon>
        <taxon>Myxococcota</taxon>
        <taxon>Polyangia</taxon>
        <taxon>Polyangiales</taxon>
        <taxon>Polyangiaceae</taxon>
        <taxon>Polyangium</taxon>
    </lineage>
</organism>
<dbReference type="SMART" id="SM00857">
    <property type="entry name" value="Resolvase"/>
    <property type="match status" value="1"/>
</dbReference>
<gene>
    <name evidence="5" type="ORF">E8A74_26210</name>
</gene>
<evidence type="ECO:0000313" key="5">
    <source>
        <dbReference type="EMBL" id="TKD03460.1"/>
    </source>
</evidence>
<feature type="domain" description="Resolvase/invertase-type recombinase catalytic" evidence="4">
    <location>
        <begin position="8"/>
        <end position="130"/>
    </location>
</feature>
<evidence type="ECO:0000256" key="1">
    <source>
        <dbReference type="ARBA" id="ARBA00023125"/>
    </source>
</evidence>
<feature type="region of interest" description="Disordered" evidence="3">
    <location>
        <begin position="138"/>
        <end position="168"/>
    </location>
</feature>
<name>A0A4V5PN67_9BACT</name>
<dbReference type="SUPFAM" id="SSF53041">
    <property type="entry name" value="Resolvase-like"/>
    <property type="match status" value="1"/>
</dbReference>
<comment type="caution">
    <text evidence="5">The sequence shown here is derived from an EMBL/GenBank/DDBJ whole genome shotgun (WGS) entry which is preliminary data.</text>
</comment>
<dbReference type="Proteomes" id="UP000309215">
    <property type="component" value="Unassembled WGS sequence"/>
</dbReference>
<dbReference type="Pfam" id="PF00239">
    <property type="entry name" value="Resolvase"/>
    <property type="match status" value="1"/>
</dbReference>
<dbReference type="InterPro" id="IPR050639">
    <property type="entry name" value="SSR_resolvase"/>
</dbReference>
<dbReference type="InterPro" id="IPR036162">
    <property type="entry name" value="Resolvase-like_N_sf"/>
</dbReference>
<accession>A0A4V5PN67</accession>
<evidence type="ECO:0000313" key="6">
    <source>
        <dbReference type="Proteomes" id="UP000309215"/>
    </source>
</evidence>
<protein>
    <submittedName>
        <fullName evidence="5">Recombinase family protein</fullName>
    </submittedName>
</protein>
<dbReference type="Gene3D" id="3.40.50.1390">
    <property type="entry name" value="Resolvase, N-terminal catalytic domain"/>
    <property type="match status" value="1"/>
</dbReference>
<evidence type="ECO:0000256" key="2">
    <source>
        <dbReference type="ARBA" id="ARBA00023172"/>
    </source>
</evidence>
<evidence type="ECO:0000259" key="4">
    <source>
        <dbReference type="SMART" id="SM00857"/>
    </source>
</evidence>
<dbReference type="PANTHER" id="PTHR30461">
    <property type="entry name" value="DNA-INVERTASE FROM LAMBDOID PROPHAGE"/>
    <property type="match status" value="1"/>
</dbReference>
<dbReference type="PANTHER" id="PTHR30461:SF2">
    <property type="entry name" value="SERINE RECOMBINASE PINE-RELATED"/>
    <property type="match status" value="1"/>
</dbReference>
<feature type="compositionally biased region" description="Basic and acidic residues" evidence="3">
    <location>
        <begin position="148"/>
        <end position="159"/>
    </location>
</feature>
<dbReference type="CDD" id="cd00338">
    <property type="entry name" value="Ser_Recombinase"/>
    <property type="match status" value="1"/>
</dbReference>
<dbReference type="InterPro" id="IPR006119">
    <property type="entry name" value="Resolv_N"/>
</dbReference>
<dbReference type="AlphaFoldDB" id="A0A4V5PN67"/>
<evidence type="ECO:0000256" key="3">
    <source>
        <dbReference type="SAM" id="MobiDB-lite"/>
    </source>
</evidence>
<keyword evidence="2" id="KW-0233">DNA recombination</keyword>
<dbReference type="GO" id="GO:0003677">
    <property type="term" value="F:DNA binding"/>
    <property type="evidence" value="ECO:0007669"/>
    <property type="project" value="UniProtKB-KW"/>
</dbReference>
<dbReference type="GO" id="GO:0000150">
    <property type="term" value="F:DNA strand exchange activity"/>
    <property type="evidence" value="ECO:0007669"/>
    <property type="project" value="InterPro"/>
</dbReference>
<reference evidence="5 6" key="1">
    <citation type="submission" date="2019-04" db="EMBL/GenBank/DDBJ databases">
        <authorList>
            <person name="Li Y."/>
            <person name="Wang J."/>
        </authorList>
    </citation>
    <scope>NUCLEOTIDE SEQUENCE [LARGE SCALE GENOMIC DNA]</scope>
    <source>
        <strain evidence="5 6">DSM 14668</strain>
    </source>
</reference>
<dbReference type="RefSeq" id="WP_136931812.1">
    <property type="nucleotide sequence ID" value="NZ_SSMQ01000029.1"/>
</dbReference>
<dbReference type="EMBL" id="SSMQ01000029">
    <property type="protein sequence ID" value="TKD03460.1"/>
    <property type="molecule type" value="Genomic_DNA"/>
</dbReference>
<sequence length="182" mass="19895">MRLYQLRTALYARRSTDGHQMASLDVQREEGARFVEAEGGTHAPDHLFVDDAVSRAEFKKRPGLFALLNAAKAGEFDAVVVRDESRLGGDTFRSGLVIQDILESGVRLFYYYTGEEVTLDGAVGCLNCGWSPRSSGWLSRPGTRSRRTPWERRPGDHGRVTCSPGSGGARSAAARCGLTMAK</sequence>
<keyword evidence="6" id="KW-1185">Reference proteome</keyword>
<keyword evidence="1" id="KW-0238">DNA-binding</keyword>
<proteinExistence type="predicted"/>